<dbReference type="Proteomes" id="UP000667349">
    <property type="component" value="Unassembled WGS sequence"/>
</dbReference>
<gene>
    <name evidence="1" type="primary">Ov16</name>
    <name evidence="1" type="ORF">G6Z75_0005361</name>
</gene>
<sequence>MVLRHGICVAILCLGCLGITSVVGTRLLSSMAEALQTHKVIPEVVKKIPASVLNVTYPNNIIVQIGVELTPTQVKDQPHVEWQADSEAFYTLCMTDPDAPSRTNPINREWHHWLVSNIPGSNVSKGEVLSEYVGSGPPKDSGLHRYVFLLYKQPGKLTFDEKRLTNRSGSNRAKFSISKFAEKYKLGDPIAGILLCAISFSLGDVESEFKKAKIEPDIIDKAPIEKIEIKYGKKVVDFGTELTPTEAHEIPEIHYKHEGGVLYTLVMTDPDAPRRGGYNREFRHWLVGNIPEENIAKGEILAEYVGPAPPKNTGKHRYVFLIYKQNQGAITFDERRLSTWDGSQRKRFSIKKFAEKYNLEGPIAGNFMVAEYDDNVPAYHKRLNL</sequence>
<dbReference type="InterPro" id="IPR035810">
    <property type="entry name" value="PEBP_euk"/>
</dbReference>
<reference evidence="1" key="1">
    <citation type="submission" date="2020-02" db="EMBL/GenBank/DDBJ databases">
        <title>Relaxed selection underlies rapid genomic changes in the transitions from sociality to social parasitism in ants.</title>
        <authorList>
            <person name="Bi X."/>
        </authorList>
    </citation>
    <scope>NUCLEOTIDE SEQUENCE</scope>
    <source>
        <strain evidence="1">BGI-DK2013a</strain>
        <tissue evidence="1">Whole body</tissue>
    </source>
</reference>
<dbReference type="Gene3D" id="3.90.280.10">
    <property type="entry name" value="PEBP-like"/>
    <property type="match status" value="2"/>
</dbReference>
<protein>
    <submittedName>
        <fullName evidence="1">OV16 protein</fullName>
    </submittedName>
</protein>
<dbReference type="SUPFAM" id="SSF49777">
    <property type="entry name" value="PEBP-like"/>
    <property type="match status" value="2"/>
</dbReference>
<keyword evidence="2" id="KW-1185">Reference proteome</keyword>
<name>A0A836EQX6_9HYME</name>
<dbReference type="AlphaFoldDB" id="A0A836EQX6"/>
<dbReference type="PANTHER" id="PTHR11362:SF82">
    <property type="entry name" value="PHOSPHATIDYLETHANOLAMINE-BINDING PROTEIN 4"/>
    <property type="match status" value="1"/>
</dbReference>
<organism evidence="1 2">
    <name type="scientific">Acromyrmex insinuator</name>
    <dbReference type="NCBI Taxonomy" id="230686"/>
    <lineage>
        <taxon>Eukaryota</taxon>
        <taxon>Metazoa</taxon>
        <taxon>Ecdysozoa</taxon>
        <taxon>Arthropoda</taxon>
        <taxon>Hexapoda</taxon>
        <taxon>Insecta</taxon>
        <taxon>Pterygota</taxon>
        <taxon>Neoptera</taxon>
        <taxon>Endopterygota</taxon>
        <taxon>Hymenoptera</taxon>
        <taxon>Apocrita</taxon>
        <taxon>Aculeata</taxon>
        <taxon>Formicoidea</taxon>
        <taxon>Formicidae</taxon>
        <taxon>Myrmicinae</taxon>
        <taxon>Acromyrmex</taxon>
    </lineage>
</organism>
<dbReference type="EMBL" id="JAANHZ010000322">
    <property type="protein sequence ID" value="KAG5312541.1"/>
    <property type="molecule type" value="Genomic_DNA"/>
</dbReference>
<evidence type="ECO:0000313" key="1">
    <source>
        <dbReference type="EMBL" id="KAG5312541.1"/>
    </source>
</evidence>
<feature type="non-terminal residue" evidence="1">
    <location>
        <position position="385"/>
    </location>
</feature>
<comment type="caution">
    <text evidence="1">The sequence shown here is derived from an EMBL/GenBank/DDBJ whole genome shotgun (WGS) entry which is preliminary data.</text>
</comment>
<dbReference type="Pfam" id="PF01161">
    <property type="entry name" value="PBP"/>
    <property type="match status" value="2"/>
</dbReference>
<feature type="non-terminal residue" evidence="1">
    <location>
        <position position="1"/>
    </location>
</feature>
<proteinExistence type="predicted"/>
<dbReference type="CDD" id="cd00866">
    <property type="entry name" value="PEBP_euk"/>
    <property type="match status" value="2"/>
</dbReference>
<accession>A0A836EQX6</accession>
<dbReference type="PANTHER" id="PTHR11362">
    <property type="entry name" value="PHOSPHATIDYLETHANOLAMINE-BINDING PROTEIN"/>
    <property type="match status" value="1"/>
</dbReference>
<dbReference type="InterPro" id="IPR008914">
    <property type="entry name" value="PEBP"/>
</dbReference>
<dbReference type="InterPro" id="IPR036610">
    <property type="entry name" value="PEBP-like_sf"/>
</dbReference>
<evidence type="ECO:0000313" key="2">
    <source>
        <dbReference type="Proteomes" id="UP000667349"/>
    </source>
</evidence>